<dbReference type="Pfam" id="PF23562">
    <property type="entry name" value="AMP-binding_C_3"/>
    <property type="match status" value="1"/>
</dbReference>
<dbReference type="Gene3D" id="3.30.300.30">
    <property type="match status" value="1"/>
</dbReference>
<dbReference type="PROSITE" id="PS00455">
    <property type="entry name" value="AMP_BINDING"/>
    <property type="match status" value="1"/>
</dbReference>
<organism evidence="7 8">
    <name type="scientific">Aspergillus kawachii</name>
    <name type="common">White koji mold</name>
    <name type="synonym">Aspergillus awamori var. kawachi</name>
    <dbReference type="NCBI Taxonomy" id="1069201"/>
    <lineage>
        <taxon>Eukaryota</taxon>
        <taxon>Fungi</taxon>
        <taxon>Dikarya</taxon>
        <taxon>Ascomycota</taxon>
        <taxon>Pezizomycotina</taxon>
        <taxon>Eurotiomycetes</taxon>
        <taxon>Eurotiomycetidae</taxon>
        <taxon>Eurotiales</taxon>
        <taxon>Aspergillaceae</taxon>
        <taxon>Aspergillus</taxon>
        <taxon>Aspergillus subgen. Circumdati</taxon>
    </lineage>
</organism>
<dbReference type="InterPro" id="IPR013120">
    <property type="entry name" value="FAR_NAD-bd"/>
</dbReference>
<dbReference type="Gene3D" id="3.40.50.720">
    <property type="entry name" value="NAD(P)-binding Rossmann-like Domain"/>
    <property type="match status" value="1"/>
</dbReference>
<feature type="region of interest" description="Disordered" evidence="3">
    <location>
        <begin position="999"/>
        <end position="1020"/>
    </location>
</feature>
<dbReference type="SUPFAM" id="SSF56801">
    <property type="entry name" value="Acetyl-CoA synthetase-like"/>
    <property type="match status" value="1"/>
</dbReference>
<reference evidence="8" key="2">
    <citation type="submission" date="2016-02" db="EMBL/GenBank/DDBJ databases">
        <title>Genome sequencing of Aspergillus luchuensis NBRC 4314.</title>
        <authorList>
            <person name="Yamada O."/>
        </authorList>
    </citation>
    <scope>NUCLEOTIDE SEQUENCE [LARGE SCALE GENOMIC DNA]</scope>
    <source>
        <strain evidence="8">RIB 2604</strain>
    </source>
</reference>
<dbReference type="PANTHER" id="PTHR43439:SF2">
    <property type="entry name" value="ENZYME, PUTATIVE (JCVI)-RELATED"/>
    <property type="match status" value="1"/>
</dbReference>
<name>A0A146F0Q1_ASPKA</name>
<dbReference type="EMBL" id="BCWF01000005">
    <property type="protein sequence ID" value="GAT19413.1"/>
    <property type="molecule type" value="Genomic_DNA"/>
</dbReference>
<evidence type="ECO:0000259" key="6">
    <source>
        <dbReference type="Pfam" id="PF07993"/>
    </source>
</evidence>
<dbReference type="VEuPathDB" id="FungiDB:ASPFODRAFT_85948"/>
<gene>
    <name evidence="7" type="ORF">RIB2604_00500170</name>
</gene>
<dbReference type="InterPro" id="IPR020845">
    <property type="entry name" value="AMP-binding_CS"/>
</dbReference>
<dbReference type="AlphaFoldDB" id="A0A146F0Q1"/>
<dbReference type="Pfam" id="PF07993">
    <property type="entry name" value="NAD_binding_4"/>
    <property type="match status" value="1"/>
</dbReference>
<dbReference type="PANTHER" id="PTHR43439">
    <property type="entry name" value="PHENYLACETATE-COENZYME A LIGASE"/>
    <property type="match status" value="1"/>
</dbReference>
<dbReference type="InterPro" id="IPR042099">
    <property type="entry name" value="ANL_N_sf"/>
</dbReference>
<comment type="caution">
    <text evidence="7">The sequence shown here is derived from an EMBL/GenBank/DDBJ whole genome shotgun (WGS) entry which is preliminary data.</text>
</comment>
<proteinExistence type="predicted"/>
<evidence type="ECO:0000256" key="2">
    <source>
        <dbReference type="ARBA" id="ARBA00022553"/>
    </source>
</evidence>
<evidence type="ECO:0000256" key="3">
    <source>
        <dbReference type="SAM" id="MobiDB-lite"/>
    </source>
</evidence>
<dbReference type="InterPro" id="IPR009081">
    <property type="entry name" value="PP-bd_ACP"/>
</dbReference>
<feature type="domain" description="Thioester reductase (TE)" evidence="6">
    <location>
        <begin position="629"/>
        <end position="861"/>
    </location>
</feature>
<evidence type="ECO:0000259" key="4">
    <source>
        <dbReference type="Pfam" id="PF00501"/>
    </source>
</evidence>
<evidence type="ECO:0000313" key="8">
    <source>
        <dbReference type="Proteomes" id="UP000075230"/>
    </source>
</evidence>
<dbReference type="Pfam" id="PF00550">
    <property type="entry name" value="PP-binding"/>
    <property type="match status" value="1"/>
</dbReference>
<evidence type="ECO:0000259" key="5">
    <source>
        <dbReference type="Pfam" id="PF00550"/>
    </source>
</evidence>
<sequence length="1020" mass="112799">MHAPETPASASSSTGRSASGQVEILDDLIRLRAADATQSPILAYPRHDEAFSYAYFRGRDLDTMTDRTSRERMEDDIVPTWLHRHDALVAFVSGRMRIIVGYRWVHHNPIRSHSNCKVYCQQRKPVFCSPIGTSMNQPMEKPGPVNFPLQTANIRKSDTAVILHSSGSTGLPKPLYLSNNALVSQMRYGPGLSSFNSLPWYHLYGLTTALQAMYSCNTAFMWDVSRPLTANSLTQALDIAKPASVHCVPYTLQLLIETPNGIDRRRSCKMATYGGAPCPGELGDLLVANGVRLGGLFGSFGGRVHLAPEDDRDWSYLQFFDRIQRFARMKWVSGSLYECVYLPGHPSLSASNADDGSYHSRDLFVQHPTHPKRWKYVARRDDRVTLINGEKVLPHPIEGTIRQHPLVDEAVVVGVQKAEPGLLIFRAAAAQDTPAEEVLDHIAMVEEANARAEQFSRISRAMVTVLPAGAACPRTDKGLIIRAQVYDDFEDDISKMYSRCHDRSGALQLSVDDTAAHLLRRCQNELRLPISTVHEDLYSQGVDSLQVIQLRRQYCRDFKFADAATVPQNLVYEAGNISRLAELIYAIQHGQDTQHEDEWALARDWVEQYSSFSGTPGSGARSNEKAAILTGATGSIGAHLLRTLLADETISTVYCLTRRSNPHDALFANFRRKQITIPPAWAERIVALQSDLAQSDLGVGDKRMRQMKRSVSLIIHVAWPVNFTLPLPSFEPHVKGLRNLISFSLSVDAPVPALLLFCSSVSTALASPAPEIEETPMGPNCALDMGYSRSKFVGEQLVSRAREAGAHAYTVRIGQVSGHSERGLWNDSEAIALMIRSALTLGALPDLDISCSWLPVDHLAACLQEIADACLTRREAGLTLSHRDDSVYNLVHLVGPVGGTQTPHGLAFRTVPVSEWLRLLEGSKARGEETANPAVKLVDHYRTTYSQGSASAQKSFLTRNAERDSETIKGKSARIIEDGILGRYAHDWLHRWVGASSRNHTEEDCAVPNHPRVATSGSRR</sequence>
<dbReference type="InterPro" id="IPR051414">
    <property type="entry name" value="Adenylate-forming_Reductase"/>
</dbReference>
<evidence type="ECO:0000313" key="7">
    <source>
        <dbReference type="EMBL" id="GAT19413.1"/>
    </source>
</evidence>
<accession>A0A146F0Q1</accession>
<dbReference type="SUPFAM" id="SSF51735">
    <property type="entry name" value="NAD(P)-binding Rossmann-fold domains"/>
    <property type="match status" value="1"/>
</dbReference>
<dbReference type="Proteomes" id="UP000075230">
    <property type="component" value="Unassembled WGS sequence"/>
</dbReference>
<feature type="domain" description="AMP-dependent synthetase/ligase" evidence="4">
    <location>
        <begin position="148"/>
        <end position="286"/>
    </location>
</feature>
<feature type="domain" description="Carrier" evidence="5">
    <location>
        <begin position="519"/>
        <end position="584"/>
    </location>
</feature>
<dbReference type="Gene3D" id="3.40.50.12780">
    <property type="entry name" value="N-terminal domain of ligase-like"/>
    <property type="match status" value="1"/>
</dbReference>
<keyword evidence="1" id="KW-0596">Phosphopantetheine</keyword>
<reference evidence="7 8" key="1">
    <citation type="journal article" date="2016" name="DNA Res.">
        <title>Genome sequence of Aspergillus luchuensis NBRC 4314.</title>
        <authorList>
            <person name="Yamada O."/>
            <person name="Machida M."/>
            <person name="Hosoyama A."/>
            <person name="Goto M."/>
            <person name="Takahashi T."/>
            <person name="Futagami T."/>
            <person name="Yamagata Y."/>
            <person name="Takeuchi M."/>
            <person name="Kobayashi T."/>
            <person name="Koike H."/>
            <person name="Abe K."/>
            <person name="Asai K."/>
            <person name="Arita M."/>
            <person name="Fujita N."/>
            <person name="Fukuda K."/>
            <person name="Higa K."/>
            <person name="Horikawa H."/>
            <person name="Ishikawa T."/>
            <person name="Jinno K."/>
            <person name="Kato Y."/>
            <person name="Kirimura K."/>
            <person name="Mizutani O."/>
            <person name="Nakasone K."/>
            <person name="Sano M."/>
            <person name="Shiraishi Y."/>
            <person name="Tsukahara M."/>
            <person name="Gomi K."/>
        </authorList>
    </citation>
    <scope>NUCLEOTIDE SEQUENCE [LARGE SCALE GENOMIC DNA]</scope>
    <source>
        <strain evidence="7 8">RIB 2604</strain>
    </source>
</reference>
<evidence type="ECO:0000256" key="1">
    <source>
        <dbReference type="ARBA" id="ARBA00022450"/>
    </source>
</evidence>
<dbReference type="InterPro" id="IPR045851">
    <property type="entry name" value="AMP-bd_C_sf"/>
</dbReference>
<protein>
    <submittedName>
        <fullName evidence="7">NRPS-like enzyme</fullName>
    </submittedName>
</protein>
<keyword evidence="2" id="KW-0597">Phosphoprotein</keyword>
<dbReference type="InterPro" id="IPR000873">
    <property type="entry name" value="AMP-dep_synth/lig_dom"/>
</dbReference>
<dbReference type="InterPro" id="IPR036291">
    <property type="entry name" value="NAD(P)-bd_dom_sf"/>
</dbReference>
<dbReference type="Pfam" id="PF00501">
    <property type="entry name" value="AMP-binding"/>
    <property type="match status" value="1"/>
</dbReference>